<keyword evidence="2" id="KW-1133">Transmembrane helix</keyword>
<proteinExistence type="predicted"/>
<keyword evidence="2" id="KW-0812">Transmembrane</keyword>
<gene>
    <name evidence="3" type="ORF">V1478_007601</name>
</gene>
<keyword evidence="4" id="KW-1185">Reference proteome</keyword>
<organism evidence="3 4">
    <name type="scientific">Vespula squamosa</name>
    <name type="common">Southern yellow jacket</name>
    <name type="synonym">Wasp</name>
    <dbReference type="NCBI Taxonomy" id="30214"/>
    <lineage>
        <taxon>Eukaryota</taxon>
        <taxon>Metazoa</taxon>
        <taxon>Ecdysozoa</taxon>
        <taxon>Arthropoda</taxon>
        <taxon>Hexapoda</taxon>
        <taxon>Insecta</taxon>
        <taxon>Pterygota</taxon>
        <taxon>Neoptera</taxon>
        <taxon>Endopterygota</taxon>
        <taxon>Hymenoptera</taxon>
        <taxon>Apocrita</taxon>
        <taxon>Aculeata</taxon>
        <taxon>Vespoidea</taxon>
        <taxon>Vespidae</taxon>
        <taxon>Vespinae</taxon>
        <taxon>Vespula</taxon>
    </lineage>
</organism>
<protein>
    <submittedName>
        <fullName evidence="3">Uncharacterized protein</fullName>
    </submittedName>
</protein>
<feature type="compositionally biased region" description="Basic and acidic residues" evidence="1">
    <location>
        <begin position="115"/>
        <end position="124"/>
    </location>
</feature>
<dbReference type="EMBL" id="JAUDFV010000133">
    <property type="protein sequence ID" value="KAL2727323.1"/>
    <property type="molecule type" value="Genomic_DNA"/>
</dbReference>
<dbReference type="Proteomes" id="UP001607302">
    <property type="component" value="Unassembled WGS sequence"/>
</dbReference>
<accession>A0ABD2B3U7</accession>
<evidence type="ECO:0000313" key="3">
    <source>
        <dbReference type="EMBL" id="KAL2727323.1"/>
    </source>
</evidence>
<feature type="region of interest" description="Disordered" evidence="1">
    <location>
        <begin position="79"/>
        <end position="124"/>
    </location>
</feature>
<evidence type="ECO:0000313" key="4">
    <source>
        <dbReference type="Proteomes" id="UP001607302"/>
    </source>
</evidence>
<feature type="transmembrane region" description="Helical" evidence="2">
    <location>
        <begin position="28"/>
        <end position="45"/>
    </location>
</feature>
<sequence length="124" mass="14668">MYLDVKYVKSEIEGSQCRFCRQKLHSHFLFLIFLFFSSSIAFVAAPRTTGGPRKQHLRRLLRNRSADNVAHEIQCWSKSSITLTPNEEGKGEEEEQEEEKEEEKEEEEEEEEEEEKKKEKEKGE</sequence>
<keyword evidence="2" id="KW-0472">Membrane</keyword>
<feature type="compositionally biased region" description="Acidic residues" evidence="1">
    <location>
        <begin position="90"/>
        <end position="114"/>
    </location>
</feature>
<comment type="caution">
    <text evidence="3">The sequence shown here is derived from an EMBL/GenBank/DDBJ whole genome shotgun (WGS) entry which is preliminary data.</text>
</comment>
<reference evidence="3 4" key="1">
    <citation type="journal article" date="2024" name="Ann. Entomol. Soc. Am.">
        <title>Genomic analyses of the southern and eastern yellowjacket wasps (Hymenoptera: Vespidae) reveal evolutionary signatures of social life.</title>
        <authorList>
            <person name="Catto M.A."/>
            <person name="Caine P.B."/>
            <person name="Orr S.E."/>
            <person name="Hunt B.G."/>
            <person name="Goodisman M.A.D."/>
        </authorList>
    </citation>
    <scope>NUCLEOTIDE SEQUENCE [LARGE SCALE GENOMIC DNA]</scope>
    <source>
        <strain evidence="3">233</strain>
        <tissue evidence="3">Head and thorax</tissue>
    </source>
</reference>
<evidence type="ECO:0000256" key="1">
    <source>
        <dbReference type="SAM" id="MobiDB-lite"/>
    </source>
</evidence>
<evidence type="ECO:0000256" key="2">
    <source>
        <dbReference type="SAM" id="Phobius"/>
    </source>
</evidence>
<dbReference type="AlphaFoldDB" id="A0ABD2B3U7"/>
<name>A0ABD2B3U7_VESSQ</name>